<dbReference type="SUPFAM" id="SSF48371">
    <property type="entry name" value="ARM repeat"/>
    <property type="match status" value="2"/>
</dbReference>
<keyword evidence="2" id="KW-1185">Reference proteome</keyword>
<dbReference type="Proteomes" id="UP001470230">
    <property type="component" value="Unassembled WGS sequence"/>
</dbReference>
<organism evidence="1 2">
    <name type="scientific">Tritrichomonas musculus</name>
    <dbReference type="NCBI Taxonomy" id="1915356"/>
    <lineage>
        <taxon>Eukaryota</taxon>
        <taxon>Metamonada</taxon>
        <taxon>Parabasalia</taxon>
        <taxon>Tritrichomonadida</taxon>
        <taxon>Tritrichomonadidae</taxon>
        <taxon>Tritrichomonas</taxon>
    </lineage>
</organism>
<dbReference type="InterPro" id="IPR016024">
    <property type="entry name" value="ARM-type_fold"/>
</dbReference>
<dbReference type="Gene3D" id="1.25.10.10">
    <property type="entry name" value="Leucine-rich Repeat Variant"/>
    <property type="match status" value="2"/>
</dbReference>
<accession>A0ABR2L7V0</accession>
<proteinExistence type="predicted"/>
<dbReference type="EMBL" id="JAPFFF010000001">
    <property type="protein sequence ID" value="KAK8899422.1"/>
    <property type="molecule type" value="Genomic_DNA"/>
</dbReference>
<reference evidence="1 2" key="1">
    <citation type="submission" date="2024-04" db="EMBL/GenBank/DDBJ databases">
        <title>Tritrichomonas musculus Genome.</title>
        <authorList>
            <person name="Alves-Ferreira E."/>
            <person name="Grigg M."/>
            <person name="Lorenzi H."/>
            <person name="Galac M."/>
        </authorList>
    </citation>
    <scope>NUCLEOTIDE SEQUENCE [LARGE SCALE GENOMIC DNA]</scope>
    <source>
        <strain evidence="1 2">EAF2021</strain>
    </source>
</reference>
<name>A0ABR2L7V0_9EUKA</name>
<sequence length="955" mass="109739">MSNEVDQLLHAYRALSSNNDELIRISTSEINNLLSDSSIINSLFQIIENSDESFIRNQAAISLKTVISSFKENFSIEEKLNIFNTILNFLSKESFEIIQNIFFDIIYTLLSEYTIPILFSFIQNSGLDSINARLLLSFPDDHIRPFLPVIESLISKILSSDVNGILLGFRIRLYVGPDFFSQVFQKGIEISINFSNDIKILQKLTSSIIESLKYVDDKSFVLNLYLPLIGEENSSIPRESQILYSDIVTELIKSTPIESTQTMFLILQKYYQLYSFVDENDDIFEFMESFSFNSEFLNLFISKIPELSATEKSFDATLFCLSHCFLANMNESTNFIYVGEIANFLSKAVLNQSKTIRMTAGIAIQAFAKELEENLSEYCPILINSMIESLYIENNEEIIEALTVIFMNGINDEEIVRLFFDKAFSFFILKIENKYDLQRIYPCFVALCATSRAKSHEHFNKIFEINNMILNSTDTDFLCVHEFAIDGLRKLAIMCSENFSDKISDLILYFTQILEQNIDDFDLVDSILMAIGSFISKFSNNFDFTTLIPFLMKLVENNDEQSPHSLSIVCAIMNEYVNKVDLTSRIQTILQSFQLLSNGIFEKSINDEPVLNLLRAITIFVEYINSLSDFNENKSSLLNSILNWTISILNQTDDKFVISEALSIFIQIVDDYLFDPSILFPIFKKILESEYDDDVFSTFSFFLKKLISKGVNFSSLVPSLFEMAKSANQNEIRDFGLQILGQMAESKSGDYIDGNFIKNLVEMSLKSIHDYHSSIGAFVLNQIVTGCSKIPNFVEIFNPIEIMKILLEYIKPDKKNASYLHFADNCVTSFAAIVINVVKNGVPIESYLQIVLERMPARYDPAENYEMMEFFLWLGDQTRYIPVELFLGVLIRLFSKPIDYDFIGKLADKNDMIATLKRKLTLLMSQINDFDCFVNQVCKNDQYKLHYFHKNMDEL</sequence>
<evidence type="ECO:0000313" key="2">
    <source>
        <dbReference type="Proteomes" id="UP001470230"/>
    </source>
</evidence>
<comment type="caution">
    <text evidence="1">The sequence shown here is derived from an EMBL/GenBank/DDBJ whole genome shotgun (WGS) entry which is preliminary data.</text>
</comment>
<evidence type="ECO:0008006" key="3">
    <source>
        <dbReference type="Google" id="ProtNLM"/>
    </source>
</evidence>
<gene>
    <name evidence="1" type="ORF">M9Y10_001738</name>
</gene>
<dbReference type="InterPro" id="IPR011989">
    <property type="entry name" value="ARM-like"/>
</dbReference>
<evidence type="ECO:0000313" key="1">
    <source>
        <dbReference type="EMBL" id="KAK8899422.1"/>
    </source>
</evidence>
<protein>
    <recommendedName>
        <fullName evidence="3">Importin N-terminal domain-containing protein</fullName>
    </recommendedName>
</protein>